<evidence type="ECO:0000313" key="1">
    <source>
        <dbReference type="EMBL" id="KAF5876571.1"/>
    </source>
</evidence>
<organism evidence="1 2">
    <name type="scientific">Botrytis fragariae</name>
    <dbReference type="NCBI Taxonomy" id="1964551"/>
    <lineage>
        <taxon>Eukaryota</taxon>
        <taxon>Fungi</taxon>
        <taxon>Dikarya</taxon>
        <taxon>Ascomycota</taxon>
        <taxon>Pezizomycotina</taxon>
        <taxon>Leotiomycetes</taxon>
        <taxon>Helotiales</taxon>
        <taxon>Sclerotiniaceae</taxon>
        <taxon>Botrytis</taxon>
    </lineage>
</organism>
<protein>
    <submittedName>
        <fullName evidence="1">Uncharacterized protein</fullName>
    </submittedName>
</protein>
<gene>
    <name evidence="1" type="ORF">Bfra_002976</name>
</gene>
<comment type="caution">
    <text evidence="1">The sequence shown here is derived from an EMBL/GenBank/DDBJ whole genome shotgun (WGS) entry which is preliminary data.</text>
</comment>
<keyword evidence="2" id="KW-1185">Reference proteome</keyword>
<dbReference type="Proteomes" id="UP000531561">
    <property type="component" value="Unassembled WGS sequence"/>
</dbReference>
<reference evidence="1 2" key="1">
    <citation type="journal article" date="2020" name="Phytopathology">
        <title>A high-quality genome resource of Botrytis fragariae, a new and rapidly spreading fungal pathogen causing strawberry gray mold in the U.S.A.</title>
        <authorList>
            <person name="Wu Y."/>
            <person name="Saski C.A."/>
            <person name="Schnabel G."/>
            <person name="Xiao S."/>
            <person name="Hu M."/>
        </authorList>
    </citation>
    <scope>NUCLEOTIDE SEQUENCE [LARGE SCALE GENOMIC DNA]</scope>
    <source>
        <strain evidence="1 2">BVB16</strain>
    </source>
</reference>
<dbReference type="RefSeq" id="XP_037195517.1">
    <property type="nucleotide sequence ID" value="XM_037333389.1"/>
</dbReference>
<sequence>MSRQGIVAWTSRGRSRVEHSIIDCGQISKPSQWTCSKRGEGSTSCMLTRLGMSHRLVMSSRLETSATSVAEDCRPSPLQKFFSVEPINNSEYIACIPQAKVVIRLSGGSCGTRNGRKIRSEAFHRLILAPYHRILMVGKWPPLVF</sequence>
<dbReference type="GeneID" id="59257081"/>
<dbReference type="EMBL" id="JABFCT010000004">
    <property type="protein sequence ID" value="KAF5876571.1"/>
    <property type="molecule type" value="Genomic_DNA"/>
</dbReference>
<evidence type="ECO:0000313" key="2">
    <source>
        <dbReference type="Proteomes" id="UP000531561"/>
    </source>
</evidence>
<accession>A0A8H6ELE6</accession>
<name>A0A8H6ELE6_9HELO</name>
<proteinExistence type="predicted"/>
<dbReference type="AlphaFoldDB" id="A0A8H6ELE6"/>